<sequence>MNCSINKKHCNQCVEVGVPMLILFIALSHQYMKHLQVKRMARIREGFLALLDPYRMYGLTPTCSLQAAQTGIAPSDLLCSLVVPLSSSLMSCLHLHALTCGSACRIKIPYPLQWGALALR</sequence>
<dbReference type="Gramene" id="Ma09_t00230.1">
    <property type="protein sequence ID" value="Ma09_p00230.1"/>
    <property type="gene ID" value="Ma09_g00230"/>
</dbReference>
<gene>
    <name evidence="2" type="ORF">GSMUA_218790.1</name>
</gene>
<dbReference type="EMBL" id="HG996474">
    <property type="protein sequence ID" value="CAG1833774.1"/>
    <property type="molecule type" value="Genomic_DNA"/>
</dbReference>
<dbReference type="InParanoid" id="A0A804KEB1"/>
<name>A0A804KEB1_MUSAM</name>
<dbReference type="EnsemblPlants" id="Ma09_t00230.1">
    <property type="protein sequence ID" value="Ma09_p00230.1"/>
    <property type="gene ID" value="Ma09_g00230"/>
</dbReference>
<protein>
    <submittedName>
        <fullName evidence="2">(wild Malaysian banana) hypothetical protein</fullName>
    </submittedName>
</protein>
<evidence type="ECO:0000256" key="1">
    <source>
        <dbReference type="SAM" id="Phobius"/>
    </source>
</evidence>
<evidence type="ECO:0000313" key="2">
    <source>
        <dbReference type="EMBL" id="CAG1833774.1"/>
    </source>
</evidence>
<feature type="transmembrane region" description="Helical" evidence="1">
    <location>
        <begin position="16"/>
        <end position="32"/>
    </location>
</feature>
<proteinExistence type="predicted"/>
<reference evidence="3" key="2">
    <citation type="submission" date="2021-05" db="UniProtKB">
        <authorList>
            <consortium name="EnsemblPlants"/>
        </authorList>
    </citation>
    <scope>IDENTIFICATION</scope>
    <source>
        <strain evidence="3">subsp. malaccensis</strain>
    </source>
</reference>
<evidence type="ECO:0000313" key="4">
    <source>
        <dbReference type="Proteomes" id="UP000012960"/>
    </source>
</evidence>
<dbReference type="Proteomes" id="UP000012960">
    <property type="component" value="Unplaced"/>
</dbReference>
<keyword evidence="1" id="KW-1133">Transmembrane helix</keyword>
<organism evidence="3 4">
    <name type="scientific">Musa acuminata subsp. malaccensis</name>
    <name type="common">Wild banana</name>
    <name type="synonym">Musa malaccensis</name>
    <dbReference type="NCBI Taxonomy" id="214687"/>
    <lineage>
        <taxon>Eukaryota</taxon>
        <taxon>Viridiplantae</taxon>
        <taxon>Streptophyta</taxon>
        <taxon>Embryophyta</taxon>
        <taxon>Tracheophyta</taxon>
        <taxon>Spermatophyta</taxon>
        <taxon>Magnoliopsida</taxon>
        <taxon>Liliopsida</taxon>
        <taxon>Zingiberales</taxon>
        <taxon>Musaceae</taxon>
        <taxon>Musa</taxon>
    </lineage>
</organism>
<accession>A0A804KEB1</accession>
<keyword evidence="1" id="KW-0812">Transmembrane</keyword>
<keyword evidence="1" id="KW-0472">Membrane</keyword>
<evidence type="ECO:0000313" key="3">
    <source>
        <dbReference type="EnsemblPlants" id="Ma09_p00230.1"/>
    </source>
</evidence>
<reference evidence="2" key="1">
    <citation type="submission" date="2021-03" db="EMBL/GenBank/DDBJ databases">
        <authorList>
            <consortium name="Genoscope - CEA"/>
            <person name="William W."/>
        </authorList>
    </citation>
    <scope>NUCLEOTIDE SEQUENCE</scope>
    <source>
        <strain evidence="2">Doubled-haploid Pahang</strain>
    </source>
</reference>
<dbReference type="AlphaFoldDB" id="A0A804KEB1"/>
<keyword evidence="4" id="KW-1185">Reference proteome</keyword>